<feature type="transmembrane region" description="Helical" evidence="5">
    <location>
        <begin position="6"/>
        <end position="26"/>
    </location>
</feature>
<evidence type="ECO:0000256" key="6">
    <source>
        <dbReference type="RuleBase" id="RU000320"/>
    </source>
</evidence>
<evidence type="ECO:0000256" key="3">
    <source>
        <dbReference type="ARBA" id="ARBA00022989"/>
    </source>
</evidence>
<protein>
    <recommendedName>
        <fullName evidence="5">NADH-quinone oxidoreductase subunit N</fullName>
        <ecNumber evidence="5">7.1.1.-</ecNumber>
    </recommendedName>
    <alternativeName>
        <fullName evidence="5">NADH dehydrogenase I subunit N</fullName>
    </alternativeName>
    <alternativeName>
        <fullName evidence="5">NDH-1 subunit N</fullName>
    </alternativeName>
</protein>
<feature type="transmembrane region" description="Helical" evidence="5">
    <location>
        <begin position="359"/>
        <end position="382"/>
    </location>
</feature>
<keyword evidence="5" id="KW-1278">Translocase</keyword>
<dbReference type="GO" id="GO:0042773">
    <property type="term" value="P:ATP synthesis coupled electron transport"/>
    <property type="evidence" value="ECO:0007669"/>
    <property type="project" value="InterPro"/>
</dbReference>
<dbReference type="GO" id="GO:0048038">
    <property type="term" value="F:quinone binding"/>
    <property type="evidence" value="ECO:0007669"/>
    <property type="project" value="UniProtKB-KW"/>
</dbReference>
<dbReference type="InterPro" id="IPR010096">
    <property type="entry name" value="NADH-Q_OxRdtase_suN/2"/>
</dbReference>
<feature type="transmembrane region" description="Helical" evidence="5">
    <location>
        <begin position="125"/>
        <end position="144"/>
    </location>
</feature>
<keyword evidence="4 5" id="KW-0472">Membrane</keyword>
<feature type="transmembrane region" description="Helical" evidence="5">
    <location>
        <begin position="65"/>
        <end position="88"/>
    </location>
</feature>
<evidence type="ECO:0000259" key="7">
    <source>
        <dbReference type="Pfam" id="PF00361"/>
    </source>
</evidence>
<dbReference type="GO" id="GO:0012505">
    <property type="term" value="C:endomembrane system"/>
    <property type="evidence" value="ECO:0007669"/>
    <property type="project" value="UniProtKB-SubCell"/>
</dbReference>
<evidence type="ECO:0000256" key="2">
    <source>
        <dbReference type="ARBA" id="ARBA00022692"/>
    </source>
</evidence>
<dbReference type="STRING" id="442341.SAMN04487959_105282"/>
<feature type="transmembrane region" description="Helical" evidence="5">
    <location>
        <begin position="261"/>
        <end position="282"/>
    </location>
</feature>
<feature type="transmembrane region" description="Helical" evidence="5">
    <location>
        <begin position="316"/>
        <end position="338"/>
    </location>
</feature>
<evidence type="ECO:0000313" key="9">
    <source>
        <dbReference type="Proteomes" id="UP000199040"/>
    </source>
</evidence>
<feature type="transmembrane region" description="Helical" evidence="5">
    <location>
        <begin position="234"/>
        <end position="255"/>
    </location>
</feature>
<keyword evidence="3 5" id="KW-1133">Transmembrane helix</keyword>
<feature type="transmembrane region" description="Helical" evidence="5">
    <location>
        <begin position="197"/>
        <end position="222"/>
    </location>
</feature>
<dbReference type="AlphaFoldDB" id="A0A1I3B0T7"/>
<feature type="transmembrane region" description="Helical" evidence="5">
    <location>
        <begin position="291"/>
        <end position="310"/>
    </location>
</feature>
<keyword evidence="5" id="KW-0830">Ubiquinone</keyword>
<feature type="transmembrane region" description="Helical" evidence="5">
    <location>
        <begin position="33"/>
        <end position="53"/>
    </location>
</feature>
<gene>
    <name evidence="5" type="primary">nuoN</name>
    <name evidence="8" type="ORF">SAMN04487959_105282</name>
</gene>
<dbReference type="GO" id="GO:0050136">
    <property type="term" value="F:NADH dehydrogenase (quinone) (non-electrogenic) activity"/>
    <property type="evidence" value="ECO:0007669"/>
    <property type="project" value="UniProtKB-UniRule"/>
</dbReference>
<feature type="domain" description="NADH:quinone oxidoreductase/Mrp antiporter transmembrane" evidence="7">
    <location>
        <begin position="119"/>
        <end position="409"/>
    </location>
</feature>
<keyword evidence="5" id="KW-1003">Cell membrane</keyword>
<dbReference type="HAMAP" id="MF_00445">
    <property type="entry name" value="NDH1_NuoN_1"/>
    <property type="match status" value="1"/>
</dbReference>
<comment type="similarity">
    <text evidence="5">Belongs to the complex I subunit 2 family.</text>
</comment>
<dbReference type="PANTHER" id="PTHR22773">
    <property type="entry name" value="NADH DEHYDROGENASE"/>
    <property type="match status" value="1"/>
</dbReference>
<comment type="subcellular location">
    <subcellularLocation>
        <location evidence="5">Cell membrane</location>
        <topology evidence="5">Multi-pass membrane protein</topology>
    </subcellularLocation>
    <subcellularLocation>
        <location evidence="1">Endomembrane system</location>
        <topology evidence="1">Multi-pass membrane protein</topology>
    </subcellularLocation>
    <subcellularLocation>
        <location evidence="6">Membrane</location>
        <topology evidence="6">Multi-pass membrane protein</topology>
    </subcellularLocation>
</comment>
<feature type="transmembrane region" description="Helical" evidence="5">
    <location>
        <begin position="394"/>
        <end position="415"/>
    </location>
</feature>
<reference evidence="8 9" key="1">
    <citation type="submission" date="2016-10" db="EMBL/GenBank/DDBJ databases">
        <authorList>
            <person name="de Groot N.N."/>
        </authorList>
    </citation>
    <scope>NUCLEOTIDE SEQUENCE [LARGE SCALE GENOMIC DNA]</scope>
    <source>
        <strain evidence="8 9">CGMCC 1.6848</strain>
    </source>
</reference>
<accession>A0A1I3B0T7</accession>
<dbReference type="RefSeq" id="WP_092845481.1">
    <property type="nucleotide sequence ID" value="NZ_FOPY01000005.1"/>
</dbReference>
<feature type="transmembrane region" description="Helical" evidence="5">
    <location>
        <begin position="100"/>
        <end position="119"/>
    </location>
</feature>
<dbReference type="EMBL" id="FOPY01000005">
    <property type="protein sequence ID" value="SFH55790.1"/>
    <property type="molecule type" value="Genomic_DNA"/>
</dbReference>
<evidence type="ECO:0000313" key="8">
    <source>
        <dbReference type="EMBL" id="SFH55790.1"/>
    </source>
</evidence>
<dbReference type="GO" id="GO:0008137">
    <property type="term" value="F:NADH dehydrogenase (ubiquinone) activity"/>
    <property type="evidence" value="ECO:0007669"/>
    <property type="project" value="InterPro"/>
</dbReference>
<comment type="subunit">
    <text evidence="5">NDH-1 is composed of 14 different subunits. Subunits NuoA, H, J, K, L, M, N constitute the membrane sector of the complex.</text>
</comment>
<dbReference type="PRINTS" id="PR01434">
    <property type="entry name" value="NADHDHGNASE5"/>
</dbReference>
<dbReference type="EC" id="7.1.1.-" evidence="5"/>
<keyword evidence="9" id="KW-1185">Reference proteome</keyword>
<evidence type="ECO:0000256" key="1">
    <source>
        <dbReference type="ARBA" id="ARBA00004127"/>
    </source>
</evidence>
<keyword evidence="2 5" id="KW-0812">Transmembrane</keyword>
<feature type="transmembrane region" description="Helical" evidence="5">
    <location>
        <begin position="436"/>
        <end position="461"/>
    </location>
</feature>
<keyword evidence="5" id="KW-0813">Transport</keyword>
<name>A0A1I3B0T7_9GAMM</name>
<dbReference type="Proteomes" id="UP000199040">
    <property type="component" value="Unassembled WGS sequence"/>
</dbReference>
<dbReference type="InterPro" id="IPR001750">
    <property type="entry name" value="ND/Mrp_TM"/>
</dbReference>
<evidence type="ECO:0000256" key="5">
    <source>
        <dbReference type="HAMAP-Rule" id="MF_00445"/>
    </source>
</evidence>
<dbReference type="GO" id="GO:0005886">
    <property type="term" value="C:plasma membrane"/>
    <property type="evidence" value="ECO:0007669"/>
    <property type="project" value="UniProtKB-SubCell"/>
</dbReference>
<sequence length="469" mass="49564">MPIGDVLPEISLTLGAVVIVLFAAFTRQQHHHWAAVLALLTIALCVVLTLAQWSGPPRLTFSGVWALDGVAISSKLVVLIAGALVVAMSPEWMRTDRRHGEYYALVLFALLGVIMMASASDTMELVLGVLLSSVASYPLAAYHRGWAPALEAGMKYFLIGALTNALLTIGVVVVFGLTGNTGYPEIAQGFAEGSDNLALTIATASIVLGLTFKLAAFPAHAWMPDVAQGSPAPAAAFLTVIPKIGAAVALARFVSILPPDVAWRAIVAMISVTTMTLGNVAALRQTDVRRLLGWSSVSQSGYALMAIVVMGASEQALSALVFFLASYAIANLAAFAVVTHLRGRTALDDYQGLARKVPIAAMILIASLLSLVGIPPLIGFFGKFMLFSVTIEGGYTWLAFVAAANTVISLFYYLRIAALMMFSGARPIVHVLLGQWARSTMVVAGLLLIVGGLGVETLMIFTDSIRFAL</sequence>
<comment type="function">
    <text evidence="5">NDH-1 shuttles electrons from NADH, via FMN and iron-sulfur (Fe-S) centers, to quinones in the respiratory chain. The immediate electron acceptor for the enzyme in this species is believed to be ubiquinone. Couples the redox reaction to proton translocation (for every two electrons transferred, four hydrogen ions are translocated across the cytoplasmic membrane), and thus conserves the redox energy in a proton gradient.</text>
</comment>
<proteinExistence type="inferred from homology"/>
<feature type="transmembrane region" description="Helical" evidence="5">
    <location>
        <begin position="156"/>
        <end position="177"/>
    </location>
</feature>
<evidence type="ECO:0000256" key="4">
    <source>
        <dbReference type="ARBA" id="ARBA00023136"/>
    </source>
</evidence>
<comment type="catalytic activity">
    <reaction evidence="5">
        <text>a quinone + NADH + 5 H(+)(in) = a quinol + NAD(+) + 4 H(+)(out)</text>
        <dbReference type="Rhea" id="RHEA:57888"/>
        <dbReference type="ChEBI" id="CHEBI:15378"/>
        <dbReference type="ChEBI" id="CHEBI:24646"/>
        <dbReference type="ChEBI" id="CHEBI:57540"/>
        <dbReference type="ChEBI" id="CHEBI:57945"/>
        <dbReference type="ChEBI" id="CHEBI:132124"/>
    </reaction>
</comment>
<keyword evidence="5" id="KW-0874">Quinone</keyword>
<organism evidence="8 9">
    <name type="scientific">Modicisalibacter xianhensis</name>
    <dbReference type="NCBI Taxonomy" id="442341"/>
    <lineage>
        <taxon>Bacteria</taxon>
        <taxon>Pseudomonadati</taxon>
        <taxon>Pseudomonadota</taxon>
        <taxon>Gammaproteobacteria</taxon>
        <taxon>Oceanospirillales</taxon>
        <taxon>Halomonadaceae</taxon>
        <taxon>Modicisalibacter</taxon>
    </lineage>
</organism>
<keyword evidence="5" id="KW-0520">NAD</keyword>
<dbReference type="Pfam" id="PF00361">
    <property type="entry name" value="Proton_antipo_M"/>
    <property type="match status" value="1"/>
</dbReference>